<evidence type="ECO:0000256" key="3">
    <source>
        <dbReference type="ARBA" id="ARBA00023315"/>
    </source>
</evidence>
<dbReference type="RefSeq" id="WP_019622595.1">
    <property type="nucleotide sequence ID" value="NZ_AP014545.1"/>
</dbReference>
<dbReference type="GO" id="GO:0006654">
    <property type="term" value="P:phosphatidic acid biosynthetic process"/>
    <property type="evidence" value="ECO:0007669"/>
    <property type="project" value="TreeGrafter"/>
</dbReference>
<sequence>MHSTIFDSPFLKPALRRLCRKFLQAKGWQLDFSAIEGVDKGVLIGAPHTSNWDLPYALMLGFSQDMPIYWMGKVQIFKFPFRSLMMWLGGIPIDRSKSLNVVTQAASQFNNAEQLYLVIAPEGTRSQVDEWKTGFYHIAHQANVPILPAYIDWKTRQAGIYRSFSTTGNAEKDIAEIKSLYGDLLLRHKGNKY</sequence>
<proteinExistence type="predicted"/>
<evidence type="ECO:0000313" key="6">
    <source>
        <dbReference type="Proteomes" id="UP000595663"/>
    </source>
</evidence>
<dbReference type="GO" id="GO:0003841">
    <property type="term" value="F:1-acylglycerol-3-phosphate O-acyltransferase activity"/>
    <property type="evidence" value="ECO:0007669"/>
    <property type="project" value="TreeGrafter"/>
</dbReference>
<dbReference type="SMART" id="SM00563">
    <property type="entry name" value="PlsC"/>
    <property type="match status" value="1"/>
</dbReference>
<dbReference type="EMBL" id="AP014545">
    <property type="protein sequence ID" value="BBB27500.1"/>
    <property type="molecule type" value="Genomic_DNA"/>
</dbReference>
<keyword evidence="3 5" id="KW-0012">Acyltransferase</keyword>
<evidence type="ECO:0000259" key="4">
    <source>
        <dbReference type="SMART" id="SM00563"/>
    </source>
</evidence>
<protein>
    <submittedName>
        <fullName evidence="5">Glycerol acyltransferase</fullName>
    </submittedName>
</protein>
<dbReference type="CDD" id="cd07988">
    <property type="entry name" value="LPLAT_ABO13168-like"/>
    <property type="match status" value="1"/>
</dbReference>
<dbReference type="KEGG" id="ajp:AMJAP_2914"/>
<organism evidence="5 6">
    <name type="scientific">Amphritea japonica ATCC BAA-1530</name>
    <dbReference type="NCBI Taxonomy" id="1278309"/>
    <lineage>
        <taxon>Bacteria</taxon>
        <taxon>Pseudomonadati</taxon>
        <taxon>Pseudomonadota</taxon>
        <taxon>Gammaproteobacteria</taxon>
        <taxon>Oceanospirillales</taxon>
        <taxon>Oceanospirillaceae</taxon>
        <taxon>Amphritea</taxon>
    </lineage>
</organism>
<evidence type="ECO:0000313" key="5">
    <source>
        <dbReference type="EMBL" id="BBB27500.1"/>
    </source>
</evidence>
<name>A0A7R6PNE9_9GAMM</name>
<dbReference type="AlphaFoldDB" id="A0A7R6PNE9"/>
<keyword evidence="6" id="KW-1185">Reference proteome</keyword>
<dbReference type="Proteomes" id="UP000595663">
    <property type="component" value="Chromosome"/>
</dbReference>
<dbReference type="InterPro" id="IPR002123">
    <property type="entry name" value="Plipid/glycerol_acylTrfase"/>
</dbReference>
<dbReference type="PANTHER" id="PTHR10434:SF9">
    <property type="entry name" value="PHOSPHOLIPID_GLYCEROL ACYLTRANSFERASE DOMAIN-CONTAINING PROTEIN"/>
    <property type="match status" value="1"/>
</dbReference>
<comment type="pathway">
    <text evidence="1">Lipid metabolism.</text>
</comment>
<reference evidence="5 6" key="1">
    <citation type="journal article" date="2008" name="Int. J. Syst. Evol. Microbiol.">
        <title>Amphritea japonica sp. nov. and Amphritea balenae sp. nov., isolated from the sediment adjacent to sperm whale carcasses off Kagoshima, Japan.</title>
        <authorList>
            <person name="Miyazaki M."/>
            <person name="Nogi Y."/>
            <person name="Fujiwara Y."/>
            <person name="Kawato M."/>
            <person name="Nagahama T."/>
            <person name="Kubokawa K."/>
            <person name="Horikoshi K."/>
        </authorList>
    </citation>
    <scope>NUCLEOTIDE SEQUENCE [LARGE SCALE GENOMIC DNA]</scope>
    <source>
        <strain evidence="5 6">ATCC BAA-1530</strain>
    </source>
</reference>
<evidence type="ECO:0000256" key="1">
    <source>
        <dbReference type="ARBA" id="ARBA00005189"/>
    </source>
</evidence>
<gene>
    <name evidence="5" type="ORF">AMJAP_2914</name>
</gene>
<accession>A0A7R6PNE9</accession>
<keyword evidence="2 5" id="KW-0808">Transferase</keyword>
<dbReference type="PANTHER" id="PTHR10434">
    <property type="entry name" value="1-ACYL-SN-GLYCEROL-3-PHOSPHATE ACYLTRANSFERASE"/>
    <property type="match status" value="1"/>
</dbReference>
<feature type="domain" description="Phospholipid/glycerol acyltransferase" evidence="4">
    <location>
        <begin position="42"/>
        <end position="154"/>
    </location>
</feature>
<dbReference type="OrthoDB" id="9796839at2"/>
<dbReference type="Pfam" id="PF01553">
    <property type="entry name" value="Acyltransferase"/>
    <property type="match status" value="1"/>
</dbReference>
<evidence type="ECO:0000256" key="2">
    <source>
        <dbReference type="ARBA" id="ARBA00022679"/>
    </source>
</evidence>
<dbReference type="SUPFAM" id="SSF69593">
    <property type="entry name" value="Glycerol-3-phosphate (1)-acyltransferase"/>
    <property type="match status" value="1"/>
</dbReference>